<comment type="catalytic activity">
    <reaction evidence="8">
        <text>L-threonyl-[protein] + ATP = O-phospho-L-threonyl-[protein] + ADP + H(+)</text>
        <dbReference type="Rhea" id="RHEA:46608"/>
        <dbReference type="Rhea" id="RHEA-COMP:11060"/>
        <dbReference type="Rhea" id="RHEA-COMP:11605"/>
        <dbReference type="ChEBI" id="CHEBI:15378"/>
        <dbReference type="ChEBI" id="CHEBI:30013"/>
        <dbReference type="ChEBI" id="CHEBI:30616"/>
        <dbReference type="ChEBI" id="CHEBI:61977"/>
        <dbReference type="ChEBI" id="CHEBI:456216"/>
        <dbReference type="EC" id="2.7.12.2"/>
    </reaction>
</comment>
<accession>A0A1R1PYY5</accession>
<feature type="domain" description="Protein kinase" evidence="10">
    <location>
        <begin position="1"/>
        <end position="93"/>
    </location>
</feature>
<evidence type="ECO:0000256" key="1">
    <source>
        <dbReference type="ARBA" id="ARBA00022679"/>
    </source>
</evidence>
<dbReference type="PANTHER" id="PTHR48013">
    <property type="entry name" value="DUAL SPECIFICITY MITOGEN-ACTIVATED PROTEIN KINASE KINASE 5-RELATED"/>
    <property type="match status" value="1"/>
</dbReference>
<dbReference type="GO" id="GO:0005524">
    <property type="term" value="F:ATP binding"/>
    <property type="evidence" value="ECO:0007669"/>
    <property type="project" value="UniProtKB-KW"/>
</dbReference>
<evidence type="ECO:0000256" key="9">
    <source>
        <dbReference type="ARBA" id="ARBA00051693"/>
    </source>
</evidence>
<dbReference type="EMBL" id="LSSK01000011">
    <property type="protein sequence ID" value="OMH86178.1"/>
    <property type="molecule type" value="Genomic_DNA"/>
</dbReference>
<dbReference type="InterPro" id="IPR011009">
    <property type="entry name" value="Kinase-like_dom_sf"/>
</dbReference>
<evidence type="ECO:0000313" key="11">
    <source>
        <dbReference type="EMBL" id="OMH86178.1"/>
    </source>
</evidence>
<evidence type="ECO:0000256" key="4">
    <source>
        <dbReference type="ARBA" id="ARBA00022840"/>
    </source>
</evidence>
<gene>
    <name evidence="11" type="ORF">AX774_g250</name>
</gene>
<dbReference type="Gene3D" id="1.10.510.10">
    <property type="entry name" value="Transferase(Phosphotransferase) domain 1"/>
    <property type="match status" value="1"/>
</dbReference>
<dbReference type="PROSITE" id="PS50011">
    <property type="entry name" value="PROTEIN_KINASE_DOM"/>
    <property type="match status" value="1"/>
</dbReference>
<dbReference type="EC" id="2.7.12.2" evidence="6"/>
<comment type="caution">
    <text evidence="11">The sequence shown here is derived from an EMBL/GenBank/DDBJ whole genome shotgun (WGS) entry which is preliminary data.</text>
</comment>
<evidence type="ECO:0000256" key="8">
    <source>
        <dbReference type="ARBA" id="ARBA00049299"/>
    </source>
</evidence>
<reference evidence="12" key="1">
    <citation type="submission" date="2017-01" db="EMBL/GenBank/DDBJ databases">
        <authorList>
            <person name="Wang Y."/>
            <person name="White M."/>
            <person name="Kvist S."/>
            <person name="Moncalvo J.-M."/>
        </authorList>
    </citation>
    <scope>NUCLEOTIDE SEQUENCE [LARGE SCALE GENOMIC DNA]</scope>
    <source>
        <strain evidence="12">COL-18-3</strain>
    </source>
</reference>
<keyword evidence="1" id="KW-0808">Transferase</keyword>
<evidence type="ECO:0000256" key="3">
    <source>
        <dbReference type="ARBA" id="ARBA00022777"/>
    </source>
</evidence>
<name>A0A1R1PYY5_ZANCU</name>
<evidence type="ECO:0000313" key="12">
    <source>
        <dbReference type="Proteomes" id="UP000188320"/>
    </source>
</evidence>
<dbReference type="InterPro" id="IPR000719">
    <property type="entry name" value="Prot_kinase_dom"/>
</dbReference>
<evidence type="ECO:0000256" key="6">
    <source>
        <dbReference type="ARBA" id="ARBA00038999"/>
    </source>
</evidence>
<sequence length="119" mass="13537">MAPERMQGAEYSVKSDVWSLGTTVLELALGRHPFGFQQTSIFEMMHYISTSEKLSILDPTKYEKNLCSFVDGCLAKDPNTRPTPNALLAHPFVLSHSDLYYKNTEKLTLLRNWLNSLIL</sequence>
<evidence type="ECO:0000256" key="5">
    <source>
        <dbReference type="ARBA" id="ARBA00038035"/>
    </source>
</evidence>
<keyword evidence="4" id="KW-0067">ATP-binding</keyword>
<comment type="catalytic activity">
    <reaction evidence="7">
        <text>L-seryl-[protein] + ATP = O-phospho-L-seryl-[protein] + ADP + H(+)</text>
        <dbReference type="Rhea" id="RHEA:17989"/>
        <dbReference type="Rhea" id="RHEA-COMP:9863"/>
        <dbReference type="Rhea" id="RHEA-COMP:11604"/>
        <dbReference type="ChEBI" id="CHEBI:15378"/>
        <dbReference type="ChEBI" id="CHEBI:29999"/>
        <dbReference type="ChEBI" id="CHEBI:30616"/>
        <dbReference type="ChEBI" id="CHEBI:83421"/>
        <dbReference type="ChEBI" id="CHEBI:456216"/>
        <dbReference type="EC" id="2.7.12.2"/>
    </reaction>
</comment>
<evidence type="ECO:0000256" key="7">
    <source>
        <dbReference type="ARBA" id="ARBA00049014"/>
    </source>
</evidence>
<dbReference type="PANTHER" id="PTHR48013:SF9">
    <property type="entry name" value="DUAL SPECIFICITY MITOGEN-ACTIVATED PROTEIN KINASE KINASE 5"/>
    <property type="match status" value="1"/>
</dbReference>
<dbReference type="OrthoDB" id="10252354at2759"/>
<evidence type="ECO:0000259" key="10">
    <source>
        <dbReference type="PROSITE" id="PS50011"/>
    </source>
</evidence>
<organism evidence="11 12">
    <name type="scientific">Zancudomyces culisetae</name>
    <name type="common">Gut fungus</name>
    <name type="synonym">Smittium culisetae</name>
    <dbReference type="NCBI Taxonomy" id="1213189"/>
    <lineage>
        <taxon>Eukaryota</taxon>
        <taxon>Fungi</taxon>
        <taxon>Fungi incertae sedis</taxon>
        <taxon>Zoopagomycota</taxon>
        <taxon>Kickxellomycotina</taxon>
        <taxon>Harpellomycetes</taxon>
        <taxon>Harpellales</taxon>
        <taxon>Legeriomycetaceae</taxon>
        <taxon>Zancudomyces</taxon>
    </lineage>
</organism>
<dbReference type="SUPFAM" id="SSF56112">
    <property type="entry name" value="Protein kinase-like (PK-like)"/>
    <property type="match status" value="1"/>
</dbReference>
<keyword evidence="2" id="KW-0547">Nucleotide-binding</keyword>
<keyword evidence="12" id="KW-1185">Reference proteome</keyword>
<proteinExistence type="inferred from homology"/>
<dbReference type="AlphaFoldDB" id="A0A1R1PYY5"/>
<comment type="similarity">
    <text evidence="5">Belongs to the protein kinase superfamily. STE Ser/Thr protein kinase family. MAP kinase kinase subfamily.</text>
</comment>
<dbReference type="Proteomes" id="UP000188320">
    <property type="component" value="Unassembled WGS sequence"/>
</dbReference>
<comment type="catalytic activity">
    <reaction evidence="9">
        <text>L-tyrosyl-[protein] + ATP = O-phospho-L-tyrosyl-[protein] + ADP + H(+)</text>
        <dbReference type="Rhea" id="RHEA:10596"/>
        <dbReference type="Rhea" id="RHEA-COMP:10136"/>
        <dbReference type="Rhea" id="RHEA-COMP:20101"/>
        <dbReference type="ChEBI" id="CHEBI:15378"/>
        <dbReference type="ChEBI" id="CHEBI:30616"/>
        <dbReference type="ChEBI" id="CHEBI:46858"/>
        <dbReference type="ChEBI" id="CHEBI:61978"/>
        <dbReference type="ChEBI" id="CHEBI:456216"/>
        <dbReference type="EC" id="2.7.12.2"/>
    </reaction>
</comment>
<dbReference type="Pfam" id="PF00069">
    <property type="entry name" value="Pkinase"/>
    <property type="match status" value="1"/>
</dbReference>
<dbReference type="GO" id="GO:0004708">
    <property type="term" value="F:MAP kinase kinase activity"/>
    <property type="evidence" value="ECO:0007669"/>
    <property type="project" value="UniProtKB-EC"/>
</dbReference>
<evidence type="ECO:0000256" key="2">
    <source>
        <dbReference type="ARBA" id="ARBA00022741"/>
    </source>
</evidence>
<keyword evidence="3 11" id="KW-0418">Kinase</keyword>
<protein>
    <recommendedName>
        <fullName evidence="6">mitogen-activated protein kinase kinase</fullName>
        <ecNumber evidence="6">2.7.12.2</ecNumber>
    </recommendedName>
</protein>